<accession>S9RNV4</accession>
<sequence>MMRFSVVPENAHLWGRLVVEELYPEHFSWTQPETDSPVFHRTTNEVGPGYRLNHRGMLECPKCETFQAVQIRWPQAAFWQWTVEGHTLIARNRTHAEEILAYLRETPRPPHRKPGLRELPAPLLKKRASSIACRRMERTLEAA</sequence>
<evidence type="ECO:0000313" key="1">
    <source>
        <dbReference type="EMBL" id="EPX75649.1"/>
    </source>
</evidence>
<reference evidence="2" key="1">
    <citation type="journal article" date="2014" name="Stand. Genomic Sci.">
        <title>Genome sequence of the exopolysaccharide-producing Salipiger mucosus type strain (DSM 16094(T)), a moderately halophilic member of the Roseobacter clade.</title>
        <authorList>
            <person name="Riedel T."/>
            <person name="Spring S."/>
            <person name="Fiebig A."/>
            <person name="Petersen J."/>
            <person name="Kyrpides N.C."/>
            <person name="Goker M."/>
            <person name="Klenk H.P."/>
        </authorList>
    </citation>
    <scope>NUCLEOTIDE SEQUENCE [LARGE SCALE GENOMIC DNA]</scope>
    <source>
        <strain evidence="2">DSM 16094</strain>
    </source>
</reference>
<dbReference type="eggNOG" id="ENOG5031AFJ">
    <property type="taxonomic scope" value="Bacteria"/>
</dbReference>
<dbReference type="Proteomes" id="UP000015347">
    <property type="component" value="Unassembled WGS sequence"/>
</dbReference>
<organism evidence="1 2">
    <name type="scientific">Salipiger mucosus DSM 16094</name>
    <dbReference type="NCBI Taxonomy" id="1123237"/>
    <lineage>
        <taxon>Bacteria</taxon>
        <taxon>Pseudomonadati</taxon>
        <taxon>Pseudomonadota</taxon>
        <taxon>Alphaproteobacteria</taxon>
        <taxon>Rhodobacterales</taxon>
        <taxon>Roseobacteraceae</taxon>
        <taxon>Salipiger</taxon>
    </lineage>
</organism>
<proteinExistence type="predicted"/>
<dbReference type="HOGENOM" id="CLU_1804839_0_0_5"/>
<keyword evidence="2" id="KW-1185">Reference proteome</keyword>
<dbReference type="AlphaFoldDB" id="S9RNV4"/>
<dbReference type="STRING" id="1123237.Salmuc_04567"/>
<evidence type="ECO:0000313" key="2">
    <source>
        <dbReference type="Proteomes" id="UP000015347"/>
    </source>
</evidence>
<protein>
    <submittedName>
        <fullName evidence="1">Uncharacterized protein</fullName>
    </submittedName>
</protein>
<comment type="caution">
    <text evidence="1">The sequence shown here is derived from an EMBL/GenBank/DDBJ whole genome shotgun (WGS) entry which is preliminary data.</text>
</comment>
<dbReference type="EMBL" id="APVH01000070">
    <property type="protein sequence ID" value="EPX75649.1"/>
    <property type="molecule type" value="Genomic_DNA"/>
</dbReference>
<name>S9RNV4_9RHOB</name>
<gene>
    <name evidence="1" type="ORF">Salmuc_04567</name>
</gene>